<dbReference type="eggNOG" id="COG3740">
    <property type="taxonomic scope" value="Bacteria"/>
</dbReference>
<name>D8P839_9BACT</name>
<dbReference type="STRING" id="330214.NIDE4002"/>
<accession>D8P839</accession>
<dbReference type="HOGENOM" id="CLU_097078_3_0_0"/>
<dbReference type="Proteomes" id="UP000001660">
    <property type="component" value="Chromosome"/>
</dbReference>
<sequence length="250" mass="28117">MEHERRILGSYFTLRNSGGAPVLVGHAAVFDRDSELIAGSFIERIAPGAFRESIARRDDVRALINHDSNLILARTVSGTLLLREDQHGLYVEINPPKTSYAQDLLESARRGDVSQMSFGFTVPPGGEQWERGQNGRPDIRTLLKVNLFDVSAVTFPAYPDTNVAVRSHSQFVGHASVSSGSPDVQLRRRRLRLEMLAAGIPDASEDVALRRRKLRNEVMTTKHADLQLESYLSKRERQVEREREAEWTRG</sequence>
<protein>
    <submittedName>
        <fullName evidence="5">Phage prohead protease, HK97 family (Modular protein)</fullName>
    </submittedName>
</protein>
<evidence type="ECO:0000259" key="4">
    <source>
        <dbReference type="Pfam" id="PF04586"/>
    </source>
</evidence>
<evidence type="ECO:0000313" key="5">
    <source>
        <dbReference type="EMBL" id="CBK43671.1"/>
    </source>
</evidence>
<keyword evidence="3" id="KW-0378">Hydrolase</keyword>
<evidence type="ECO:0000256" key="2">
    <source>
        <dbReference type="ARBA" id="ARBA00022670"/>
    </source>
</evidence>
<evidence type="ECO:0000256" key="3">
    <source>
        <dbReference type="ARBA" id="ARBA00022801"/>
    </source>
</evidence>
<organism evidence="5 6">
    <name type="scientific">Nitrospira defluvii</name>
    <dbReference type="NCBI Taxonomy" id="330214"/>
    <lineage>
        <taxon>Bacteria</taxon>
        <taxon>Pseudomonadati</taxon>
        <taxon>Nitrospirota</taxon>
        <taxon>Nitrospiria</taxon>
        <taxon>Nitrospirales</taxon>
        <taxon>Nitrospiraceae</taxon>
        <taxon>Nitrospira</taxon>
    </lineage>
</organism>
<keyword evidence="6" id="KW-1185">Reference proteome</keyword>
<reference evidence="5 6" key="1">
    <citation type="journal article" date="2010" name="Proc. Natl. Acad. Sci. U.S.A.">
        <title>A Nitrospira metagenome illuminates the physiology and evolution of globally important nitrite-oxidizing bacteria.</title>
        <authorList>
            <person name="Lucker S."/>
            <person name="Wagner M."/>
            <person name="Maixner F."/>
            <person name="Pelletier E."/>
            <person name="Koch H."/>
            <person name="Vacherie B."/>
            <person name="Rattei T."/>
            <person name="Sinninghe Damste J."/>
            <person name="Spieck E."/>
            <person name="Le Paslier D."/>
            <person name="Daims H."/>
        </authorList>
    </citation>
    <scope>NUCLEOTIDE SEQUENCE [LARGE SCALE GENOMIC DNA]</scope>
</reference>
<dbReference type="OrthoDB" id="64791at2"/>
<feature type="domain" description="Prohead serine protease" evidence="4">
    <location>
        <begin position="20"/>
        <end position="168"/>
    </location>
</feature>
<dbReference type="GO" id="GO:0006508">
    <property type="term" value="P:proteolysis"/>
    <property type="evidence" value="ECO:0007669"/>
    <property type="project" value="UniProtKB-KW"/>
</dbReference>
<keyword evidence="1" id="KW-1188">Viral release from host cell</keyword>
<dbReference type="NCBIfam" id="TIGR01543">
    <property type="entry name" value="proheadase_HK97"/>
    <property type="match status" value="1"/>
</dbReference>
<dbReference type="InterPro" id="IPR006433">
    <property type="entry name" value="Prohead_protease"/>
</dbReference>
<dbReference type="Pfam" id="PF04586">
    <property type="entry name" value="Peptidase_S78"/>
    <property type="match status" value="1"/>
</dbReference>
<evidence type="ECO:0000256" key="1">
    <source>
        <dbReference type="ARBA" id="ARBA00022612"/>
    </source>
</evidence>
<proteinExistence type="predicted"/>
<dbReference type="AlphaFoldDB" id="D8P839"/>
<dbReference type="KEGG" id="nde:NIDE4002"/>
<keyword evidence="2 5" id="KW-0645">Protease</keyword>
<gene>
    <name evidence="5" type="ORF">NIDE4002</name>
</gene>
<dbReference type="InterPro" id="IPR054613">
    <property type="entry name" value="Peptidase_S78_dom"/>
</dbReference>
<dbReference type="GO" id="GO:0008233">
    <property type="term" value="F:peptidase activity"/>
    <property type="evidence" value="ECO:0007669"/>
    <property type="project" value="UniProtKB-KW"/>
</dbReference>
<evidence type="ECO:0000313" key="6">
    <source>
        <dbReference type="Proteomes" id="UP000001660"/>
    </source>
</evidence>
<dbReference type="EMBL" id="FP929003">
    <property type="protein sequence ID" value="CBK43671.1"/>
    <property type="molecule type" value="Genomic_DNA"/>
</dbReference>